<proteinExistence type="predicted"/>
<dbReference type="Gene3D" id="3.40.50.2000">
    <property type="entry name" value="Glycogen Phosphorylase B"/>
    <property type="match status" value="2"/>
</dbReference>
<dbReference type="KEGG" id="hdi:HDIA_1263"/>
<feature type="domain" description="Glycosyl transferase family 1" evidence="1">
    <location>
        <begin position="194"/>
        <end position="358"/>
    </location>
</feature>
<dbReference type="CDD" id="cd03801">
    <property type="entry name" value="GT4_PimA-like"/>
    <property type="match status" value="1"/>
</dbReference>
<dbReference type="EC" id="2.4.1.250" evidence="2"/>
<dbReference type="RefSeq" id="WP_099558744.1">
    <property type="nucleotide sequence ID" value="NZ_LT960614.1"/>
</dbReference>
<dbReference type="Proteomes" id="UP000223606">
    <property type="component" value="Chromosome 1"/>
</dbReference>
<organism evidence="2 3">
    <name type="scientific">Hartmannibacter diazotrophicus</name>
    <dbReference type="NCBI Taxonomy" id="1482074"/>
    <lineage>
        <taxon>Bacteria</taxon>
        <taxon>Pseudomonadati</taxon>
        <taxon>Pseudomonadota</taxon>
        <taxon>Alphaproteobacteria</taxon>
        <taxon>Hyphomicrobiales</taxon>
        <taxon>Pleomorphomonadaceae</taxon>
        <taxon>Hartmannibacter</taxon>
    </lineage>
</organism>
<dbReference type="GO" id="GO:0102710">
    <property type="term" value="F:D-inositol-3-phosphate glycosyltransferase activity"/>
    <property type="evidence" value="ECO:0007669"/>
    <property type="project" value="UniProtKB-EC"/>
</dbReference>
<dbReference type="PANTHER" id="PTHR12526:SF634">
    <property type="entry name" value="BLL3361 PROTEIN"/>
    <property type="match status" value="1"/>
</dbReference>
<keyword evidence="2" id="KW-0328">Glycosyltransferase</keyword>
<reference evidence="3" key="1">
    <citation type="submission" date="2017-09" db="EMBL/GenBank/DDBJ databases">
        <title>Genome sequence of Nannocystis excedens DSM 71.</title>
        <authorList>
            <person name="Blom J."/>
        </authorList>
    </citation>
    <scope>NUCLEOTIDE SEQUENCE [LARGE SCALE GENOMIC DNA]</scope>
    <source>
        <strain evidence="3">type strain: E19</strain>
    </source>
</reference>
<name>A0A2C9D3F9_9HYPH</name>
<protein>
    <submittedName>
        <fullName evidence="2">D-inositol 3-phosphate glycosyltransferase</fullName>
        <ecNumber evidence="2">2.4.1.250</ecNumber>
    </submittedName>
</protein>
<evidence type="ECO:0000259" key="1">
    <source>
        <dbReference type="Pfam" id="PF00534"/>
    </source>
</evidence>
<evidence type="ECO:0000313" key="3">
    <source>
        <dbReference type="Proteomes" id="UP000223606"/>
    </source>
</evidence>
<dbReference type="OrthoDB" id="9790710at2"/>
<dbReference type="SUPFAM" id="SSF53756">
    <property type="entry name" value="UDP-Glycosyltransferase/glycogen phosphorylase"/>
    <property type="match status" value="1"/>
</dbReference>
<dbReference type="Pfam" id="PF00534">
    <property type="entry name" value="Glycos_transf_1"/>
    <property type="match status" value="1"/>
</dbReference>
<keyword evidence="3" id="KW-1185">Reference proteome</keyword>
<evidence type="ECO:0000313" key="2">
    <source>
        <dbReference type="EMBL" id="SON54804.1"/>
    </source>
</evidence>
<dbReference type="EMBL" id="LT960614">
    <property type="protein sequence ID" value="SON54804.1"/>
    <property type="molecule type" value="Genomic_DNA"/>
</dbReference>
<gene>
    <name evidence="2" type="primary">mshA_1</name>
    <name evidence="2" type="ORF">HDIA_1263</name>
</gene>
<dbReference type="InterPro" id="IPR001296">
    <property type="entry name" value="Glyco_trans_1"/>
</dbReference>
<dbReference type="PANTHER" id="PTHR12526">
    <property type="entry name" value="GLYCOSYLTRANSFERASE"/>
    <property type="match status" value="1"/>
</dbReference>
<dbReference type="AlphaFoldDB" id="A0A2C9D3F9"/>
<accession>A0A2C9D3F9</accession>
<keyword evidence="2" id="KW-0808">Transferase</keyword>
<sequence length="395" mass="43227">MLVGPEEHETVRPTGPQRIMLVQTQAENGGAQEISRLLSKGLEARGYVVQQLFFFRRTESFDNLPNAAFCCLERPSGPWTFMKFLGRLWSEIRKFRPDVLMTFQHYGNFFGVPMAHLAGVRHVIANQNSAPTLMNRMLRLSDKLAGMLGLYHANVSNSCETEQEFSNYPASYRRRVVHVPHGFQDKSTDLSKTEARRLFDLPVDVALMGTVSRLNVLKNIEAPIKSLADLPDVHLAVAGQGCHKAALVELATSVGVADRVHFIGEVASGRVGEFLAALDLFVFPSLAETFGLAGVEAAQAGVPVVANRLPVLEEVLSVDGKPCALFVDASDVPALTNGIRQVLTDEALVRSLVTAGRQLEAKYSLDAMVDGYVQLIDDLERKALRPGKGMSIAKA</sequence>